<dbReference type="EMBL" id="SMOL01000458">
    <property type="protein sequence ID" value="KAB2613629.1"/>
    <property type="molecule type" value="Genomic_DNA"/>
</dbReference>
<keyword evidence="2" id="KW-0472">Membrane</keyword>
<dbReference type="InterPro" id="IPR002528">
    <property type="entry name" value="MATE_fam"/>
</dbReference>
<keyword evidence="4" id="KW-1185">Reference proteome</keyword>
<keyword evidence="2" id="KW-1133">Transmembrane helix</keyword>
<accession>A0A5N5GDR9</accession>
<evidence type="ECO:0000313" key="4">
    <source>
        <dbReference type="Proteomes" id="UP000327157"/>
    </source>
</evidence>
<evidence type="ECO:0000313" key="3">
    <source>
        <dbReference type="EMBL" id="KAB2613629.1"/>
    </source>
</evidence>
<evidence type="ECO:0000256" key="1">
    <source>
        <dbReference type="ARBA" id="ARBA00010199"/>
    </source>
</evidence>
<proteinExistence type="inferred from homology"/>
<dbReference type="GO" id="GO:0016020">
    <property type="term" value="C:membrane"/>
    <property type="evidence" value="ECO:0007669"/>
    <property type="project" value="InterPro"/>
</dbReference>
<dbReference type="Pfam" id="PF01554">
    <property type="entry name" value="MatE"/>
    <property type="match status" value="1"/>
</dbReference>
<dbReference type="OrthoDB" id="2126698at2759"/>
<protein>
    <submittedName>
        <fullName evidence="3">Protein TRANSPARENT TESTA 12</fullName>
    </submittedName>
</protein>
<sequence length="120" mass="12527">MLESGWPYGLNSETYALLVRVSNELGAGHPKSTAFSVVVVTVVSFIMSIFAAVVVLLLRHKLSYAFTEGEAVAAAVSDLPLLALTLLLNGVQPVLSGNMVRNGGGHIGANTHPTVGDHSD</sequence>
<dbReference type="AlphaFoldDB" id="A0A5N5GDR9"/>
<dbReference type="PANTHER" id="PTHR11206">
    <property type="entry name" value="MULTIDRUG RESISTANCE PROTEIN"/>
    <property type="match status" value="1"/>
</dbReference>
<comment type="similarity">
    <text evidence="1">Belongs to the multi antimicrobial extrusion (MATE) (TC 2.A.66.1) family.</text>
</comment>
<feature type="transmembrane region" description="Helical" evidence="2">
    <location>
        <begin position="34"/>
        <end position="58"/>
    </location>
</feature>
<reference evidence="3 4" key="3">
    <citation type="submission" date="2019-11" db="EMBL/GenBank/DDBJ databases">
        <title>A de novo genome assembly of a pear dwarfing rootstock.</title>
        <authorList>
            <person name="Wang F."/>
            <person name="Wang J."/>
            <person name="Li S."/>
            <person name="Zhang Y."/>
            <person name="Fang M."/>
            <person name="Ma L."/>
            <person name="Zhao Y."/>
            <person name="Jiang S."/>
        </authorList>
    </citation>
    <scope>NUCLEOTIDE SEQUENCE [LARGE SCALE GENOMIC DNA]</scope>
    <source>
        <strain evidence="3">S2</strain>
        <tissue evidence="3">Leaf</tissue>
    </source>
</reference>
<reference evidence="4" key="2">
    <citation type="submission" date="2019-10" db="EMBL/GenBank/DDBJ databases">
        <title>A de novo genome assembly of a pear dwarfing rootstock.</title>
        <authorList>
            <person name="Wang F."/>
            <person name="Wang J."/>
            <person name="Li S."/>
            <person name="Zhang Y."/>
            <person name="Fang M."/>
            <person name="Ma L."/>
            <person name="Zhao Y."/>
            <person name="Jiang S."/>
        </authorList>
    </citation>
    <scope>NUCLEOTIDE SEQUENCE [LARGE SCALE GENOMIC DNA]</scope>
</reference>
<dbReference type="Proteomes" id="UP000327157">
    <property type="component" value="Chromosome 9"/>
</dbReference>
<dbReference type="GO" id="GO:0042910">
    <property type="term" value="F:xenobiotic transmembrane transporter activity"/>
    <property type="evidence" value="ECO:0007669"/>
    <property type="project" value="InterPro"/>
</dbReference>
<comment type="caution">
    <text evidence="3">The sequence shown here is derived from an EMBL/GenBank/DDBJ whole genome shotgun (WGS) entry which is preliminary data.</text>
</comment>
<name>A0A5N5GDR9_9ROSA</name>
<dbReference type="GO" id="GO:0015297">
    <property type="term" value="F:antiporter activity"/>
    <property type="evidence" value="ECO:0007669"/>
    <property type="project" value="InterPro"/>
</dbReference>
<keyword evidence="2" id="KW-0812">Transmembrane</keyword>
<reference evidence="3 4" key="1">
    <citation type="submission" date="2019-09" db="EMBL/GenBank/DDBJ databases">
        <authorList>
            <person name="Ou C."/>
        </authorList>
    </citation>
    <scope>NUCLEOTIDE SEQUENCE [LARGE SCALE GENOMIC DNA]</scope>
    <source>
        <strain evidence="3">S2</strain>
        <tissue evidence="3">Leaf</tissue>
    </source>
</reference>
<gene>
    <name evidence="3" type="ORF">D8674_035945</name>
</gene>
<organism evidence="3 4">
    <name type="scientific">Pyrus ussuriensis x Pyrus communis</name>
    <dbReference type="NCBI Taxonomy" id="2448454"/>
    <lineage>
        <taxon>Eukaryota</taxon>
        <taxon>Viridiplantae</taxon>
        <taxon>Streptophyta</taxon>
        <taxon>Embryophyta</taxon>
        <taxon>Tracheophyta</taxon>
        <taxon>Spermatophyta</taxon>
        <taxon>Magnoliopsida</taxon>
        <taxon>eudicotyledons</taxon>
        <taxon>Gunneridae</taxon>
        <taxon>Pentapetalae</taxon>
        <taxon>rosids</taxon>
        <taxon>fabids</taxon>
        <taxon>Rosales</taxon>
        <taxon>Rosaceae</taxon>
        <taxon>Amygdaloideae</taxon>
        <taxon>Maleae</taxon>
        <taxon>Pyrus</taxon>
    </lineage>
</organism>
<evidence type="ECO:0000256" key="2">
    <source>
        <dbReference type="SAM" id="Phobius"/>
    </source>
</evidence>